<dbReference type="AlphaFoldDB" id="A0AAX3BCI4"/>
<dbReference type="Gene3D" id="2.50.20.10">
    <property type="entry name" value="Lipoprotein localisation LolA/LolB/LppX"/>
    <property type="match status" value="1"/>
</dbReference>
<dbReference type="KEGG" id="taqu:KDW03_10045"/>
<dbReference type="EMBL" id="CP073355">
    <property type="protein sequence ID" value="URA09813.1"/>
    <property type="molecule type" value="Genomic_DNA"/>
</dbReference>
<name>A0AAX3BCI4_9SPIR</name>
<evidence type="ECO:0000259" key="1">
    <source>
        <dbReference type="Pfam" id="PF17131"/>
    </source>
</evidence>
<reference evidence="2" key="1">
    <citation type="submission" date="2021-04" db="EMBL/GenBank/DDBJ databases">
        <authorList>
            <person name="Postec A."/>
        </authorList>
    </citation>
    <scope>NUCLEOTIDE SEQUENCE</scope>
    <source>
        <strain evidence="2">F1F22</strain>
    </source>
</reference>
<keyword evidence="3" id="KW-1185">Reference proteome</keyword>
<organism evidence="2 3">
    <name type="scientific">Thermospira aquatica</name>
    <dbReference type="NCBI Taxonomy" id="2828656"/>
    <lineage>
        <taxon>Bacteria</taxon>
        <taxon>Pseudomonadati</taxon>
        <taxon>Spirochaetota</taxon>
        <taxon>Spirochaetia</taxon>
        <taxon>Brevinematales</taxon>
        <taxon>Thermospiraceae</taxon>
        <taxon>Thermospira</taxon>
    </lineage>
</organism>
<dbReference type="InterPro" id="IPR033399">
    <property type="entry name" value="TP_0789-like"/>
</dbReference>
<reference evidence="2" key="2">
    <citation type="submission" date="2022-06" db="EMBL/GenBank/DDBJ databases">
        <title>Thermospira aquatica gen. nov., sp. nov.</title>
        <authorList>
            <person name="Ben Ali Gam Z."/>
            <person name="Labat M."/>
        </authorList>
    </citation>
    <scope>NUCLEOTIDE SEQUENCE</scope>
    <source>
        <strain evidence="2">F1F22</strain>
    </source>
</reference>
<gene>
    <name evidence="2" type="ORF">KDW03_10045</name>
</gene>
<dbReference type="CDD" id="cd16329">
    <property type="entry name" value="LolA_like"/>
    <property type="match status" value="1"/>
</dbReference>
<sequence>MTKKTGIFLMLMVWTECALSLTGQEVLDKIEANLSAPVDQTALCEITLGKIGGNLEEKRTMRIWSAGKEKRVIRFLSPSSVKNITLLVRGSDSMYIYLPAYKKIRRIQGTTRDQNFQGTDFSYREIGSYEYSKDYHSSVKQESENEILLELVRKQDSDAPYTRILMTVDKTVYLPVKLQMYDAQGLKKVLTILQREKKEYWILSKVRMEDVKRHHYTEITLKEVVFNSGLEKKNIFTERFIQAE</sequence>
<dbReference type="Pfam" id="PF17131">
    <property type="entry name" value="LolA_like"/>
    <property type="match status" value="1"/>
</dbReference>
<protein>
    <submittedName>
        <fullName evidence="2">Outer membrane lipoprotein-sorting protein</fullName>
    </submittedName>
</protein>
<evidence type="ECO:0000313" key="3">
    <source>
        <dbReference type="Proteomes" id="UP001056539"/>
    </source>
</evidence>
<dbReference type="RefSeq" id="WP_271434947.1">
    <property type="nucleotide sequence ID" value="NZ_CP073355.1"/>
</dbReference>
<keyword evidence="2" id="KW-0449">Lipoprotein</keyword>
<proteinExistence type="predicted"/>
<dbReference type="Proteomes" id="UP001056539">
    <property type="component" value="Chromosome"/>
</dbReference>
<feature type="domain" description="Uncharacterized protein TP-0789" evidence="1">
    <location>
        <begin position="67"/>
        <end position="242"/>
    </location>
</feature>
<evidence type="ECO:0000313" key="2">
    <source>
        <dbReference type="EMBL" id="URA09813.1"/>
    </source>
</evidence>
<accession>A0AAX3BCI4</accession>